<evidence type="ECO:0000313" key="3">
    <source>
        <dbReference type="Proteomes" id="UP000027073"/>
    </source>
</evidence>
<feature type="region of interest" description="Disordered" evidence="1">
    <location>
        <begin position="10"/>
        <end position="66"/>
    </location>
</feature>
<dbReference type="HOGENOM" id="CLU_553391_0_0_1"/>
<accession>A0A067NWK9</accession>
<organism evidence="2 3">
    <name type="scientific">Pleurotus ostreatus (strain PC15)</name>
    <name type="common">Oyster mushroom</name>
    <dbReference type="NCBI Taxonomy" id="1137138"/>
    <lineage>
        <taxon>Eukaryota</taxon>
        <taxon>Fungi</taxon>
        <taxon>Dikarya</taxon>
        <taxon>Basidiomycota</taxon>
        <taxon>Agaricomycotina</taxon>
        <taxon>Agaricomycetes</taxon>
        <taxon>Agaricomycetidae</taxon>
        <taxon>Agaricales</taxon>
        <taxon>Pleurotineae</taxon>
        <taxon>Pleurotaceae</taxon>
        <taxon>Pleurotus</taxon>
    </lineage>
</organism>
<dbReference type="EMBL" id="KL198007">
    <property type="protein sequence ID" value="KDQ28532.1"/>
    <property type="molecule type" value="Genomic_DNA"/>
</dbReference>
<proteinExistence type="predicted"/>
<evidence type="ECO:0008006" key="4">
    <source>
        <dbReference type="Google" id="ProtNLM"/>
    </source>
</evidence>
<dbReference type="Pfam" id="PF12013">
    <property type="entry name" value="OrsD"/>
    <property type="match status" value="1"/>
</dbReference>
<evidence type="ECO:0000313" key="2">
    <source>
        <dbReference type="EMBL" id="KDQ28532.1"/>
    </source>
</evidence>
<feature type="compositionally biased region" description="Pro residues" evidence="1">
    <location>
        <begin position="35"/>
        <end position="45"/>
    </location>
</feature>
<evidence type="ECO:0000256" key="1">
    <source>
        <dbReference type="SAM" id="MobiDB-lite"/>
    </source>
</evidence>
<reference evidence="3" key="1">
    <citation type="journal article" date="2014" name="Proc. Natl. Acad. Sci. U.S.A.">
        <title>Extensive sampling of basidiomycete genomes demonstrates inadequacy of the white-rot/brown-rot paradigm for wood decay fungi.</title>
        <authorList>
            <person name="Riley R."/>
            <person name="Salamov A.A."/>
            <person name="Brown D.W."/>
            <person name="Nagy L.G."/>
            <person name="Floudas D."/>
            <person name="Held B.W."/>
            <person name="Levasseur A."/>
            <person name="Lombard V."/>
            <person name="Morin E."/>
            <person name="Otillar R."/>
            <person name="Lindquist E.A."/>
            <person name="Sun H."/>
            <person name="LaButti K.M."/>
            <person name="Schmutz J."/>
            <person name="Jabbour D."/>
            <person name="Luo H."/>
            <person name="Baker S.E."/>
            <person name="Pisabarro A.G."/>
            <person name="Walton J.D."/>
            <person name="Blanchette R.A."/>
            <person name="Henrissat B."/>
            <person name="Martin F."/>
            <person name="Cullen D."/>
            <person name="Hibbett D.S."/>
            <person name="Grigoriev I.V."/>
        </authorList>
    </citation>
    <scope>NUCLEOTIDE SEQUENCE [LARGE SCALE GENOMIC DNA]</scope>
    <source>
        <strain evidence="3">PC15</strain>
    </source>
</reference>
<dbReference type="InParanoid" id="A0A067NWK9"/>
<dbReference type="AlphaFoldDB" id="A0A067NWK9"/>
<dbReference type="Proteomes" id="UP000027073">
    <property type="component" value="Unassembled WGS sequence"/>
</dbReference>
<gene>
    <name evidence="2" type="ORF">PLEOSDRAFT_1102578</name>
</gene>
<dbReference type="STRING" id="1137138.A0A067NWK9"/>
<name>A0A067NWK9_PLEO1</name>
<protein>
    <recommendedName>
        <fullName evidence="4">C2H2-type domain-containing protein</fullName>
    </recommendedName>
</protein>
<sequence>MLTNFIFVKDQPVSSPTPKATPLRLPSSGLRSTPLPSPPAQPSTPPRLESPHSSSMDLELTPRPLPSLPTQRITAAEPAMSDLTTTDTLAKYGLMVHRHYSTLHCMACLDTWVPSKVVAHLRSHSFTISREDESQLLHVLRQLHIVSTETALAPKTLGPPVEGLAIHTGFRCNFCTYCTLKKTSMGKHVCKEAPVGSQFGSPFRTATVQTFWSVLHRHYFEVTAPLSTQPDDISLLDIYASKLLPDLTTTTHILQPIHPHELPLMVQMTGWHTHLADYLKDRRLVGDLLDLVQLPTRGSGSRLAKLGDVANEYLEIAGRRISKSPFEVRKMLKRYPMESVHFKPLEDSSTIRNYSTVLAKLANAIIKSIDSKRNKSGYQFPLSEDDIRHAHALLASLEDGVHMKSRVVAMHTLVQPMLSRFANVTESEDGSSKWSRFIECFIALLSIQDDGSFKPPQYMTQPLAILK</sequence>
<dbReference type="InterPro" id="IPR022698">
    <property type="entry name" value="OrsD"/>
</dbReference>
<dbReference type="VEuPathDB" id="FungiDB:PLEOSDRAFT_1102578"/>
<dbReference type="OrthoDB" id="2799352at2759"/>